<comment type="caution">
    <text evidence="1">The sequence shown here is derived from an EMBL/GenBank/DDBJ whole genome shotgun (WGS) entry which is preliminary data.</text>
</comment>
<dbReference type="EMBL" id="PGTY01000001">
    <property type="protein sequence ID" value="PJI92000.1"/>
    <property type="molecule type" value="Genomic_DNA"/>
</dbReference>
<proteinExistence type="predicted"/>
<reference evidence="1 2" key="1">
    <citation type="submission" date="2017-11" db="EMBL/GenBank/DDBJ databases">
        <title>Genomic Encyclopedia of Archaeal and Bacterial Type Strains, Phase II (KMG-II): From Individual Species to Whole Genera.</title>
        <authorList>
            <person name="Goeker M."/>
        </authorList>
    </citation>
    <scope>NUCLEOTIDE SEQUENCE [LARGE SCALE GENOMIC DNA]</scope>
    <source>
        <strain evidence="1 2">DSM 29128</strain>
    </source>
</reference>
<accession>A0A2M8WM52</accession>
<keyword evidence="2" id="KW-1185">Reference proteome</keyword>
<dbReference type="Proteomes" id="UP000228531">
    <property type="component" value="Unassembled WGS sequence"/>
</dbReference>
<name>A0A2M8WM52_9RHOB</name>
<dbReference type="InterPro" id="IPR045534">
    <property type="entry name" value="DUF6428"/>
</dbReference>
<gene>
    <name evidence="1" type="ORF">BC777_0841</name>
</gene>
<organism evidence="1 2">
    <name type="scientific">Yoonia maricola</name>
    <dbReference type="NCBI Taxonomy" id="420999"/>
    <lineage>
        <taxon>Bacteria</taxon>
        <taxon>Pseudomonadati</taxon>
        <taxon>Pseudomonadota</taxon>
        <taxon>Alphaproteobacteria</taxon>
        <taxon>Rhodobacterales</taxon>
        <taxon>Paracoccaceae</taxon>
        <taxon>Yoonia</taxon>
    </lineage>
</organism>
<sequence length="176" mass="18897">MITFDELLKRLQSQDPIKPLVFITADGEIGAGYHVTELRHSISKGIDCGGSIETWEDAKLQLLDGPGSTHMTVGKFTNIIQKSLSALPELRNTPLMVEFGHNNEQLVLMSLHGPEVSDETVALSLGDVRAVCKPAVRRKRDVEDQGGCCGTAIPSPQKSSCCDAVTATQDATACCT</sequence>
<evidence type="ECO:0000313" key="2">
    <source>
        <dbReference type="Proteomes" id="UP000228531"/>
    </source>
</evidence>
<evidence type="ECO:0000313" key="1">
    <source>
        <dbReference type="EMBL" id="PJI92000.1"/>
    </source>
</evidence>
<dbReference type="AlphaFoldDB" id="A0A2M8WM52"/>
<protein>
    <submittedName>
        <fullName evidence="1">Uncharacterized protein</fullName>
    </submittedName>
</protein>
<dbReference type="Pfam" id="PF20001">
    <property type="entry name" value="DUF6428"/>
    <property type="match status" value="1"/>
</dbReference>